<dbReference type="RefSeq" id="WP_379666185.1">
    <property type="nucleotide sequence ID" value="NZ_JBHULH010000004.1"/>
</dbReference>
<evidence type="ECO:0000313" key="1">
    <source>
        <dbReference type="EMBL" id="MFD2567475.1"/>
    </source>
</evidence>
<evidence type="ECO:0000313" key="2">
    <source>
        <dbReference type="Proteomes" id="UP001597508"/>
    </source>
</evidence>
<keyword evidence="2" id="KW-1185">Reference proteome</keyword>
<sequence length="82" mass="9585">MSKYIITAKEEVCSKLARVLKKYPVVKDTFENSGFWYTNGETGPEWFTVTIEADFKDKDEIEMLLQQELKNMNATASNYYWG</sequence>
<accession>A0ABW5LS99</accession>
<protein>
    <submittedName>
        <fullName evidence="1">Uncharacterized protein</fullName>
    </submittedName>
</protein>
<organism evidence="1 2">
    <name type="scientific">Pseudotenacibaculum haliotis</name>
    <dbReference type="NCBI Taxonomy" id="1862138"/>
    <lineage>
        <taxon>Bacteria</taxon>
        <taxon>Pseudomonadati</taxon>
        <taxon>Bacteroidota</taxon>
        <taxon>Flavobacteriia</taxon>
        <taxon>Flavobacteriales</taxon>
        <taxon>Flavobacteriaceae</taxon>
        <taxon>Pseudotenacibaculum</taxon>
    </lineage>
</organism>
<dbReference type="Proteomes" id="UP001597508">
    <property type="component" value="Unassembled WGS sequence"/>
</dbReference>
<dbReference type="EMBL" id="JBHULH010000004">
    <property type="protein sequence ID" value="MFD2567475.1"/>
    <property type="molecule type" value="Genomic_DNA"/>
</dbReference>
<reference evidence="2" key="1">
    <citation type="journal article" date="2019" name="Int. J. Syst. Evol. Microbiol.">
        <title>The Global Catalogue of Microorganisms (GCM) 10K type strain sequencing project: providing services to taxonomists for standard genome sequencing and annotation.</title>
        <authorList>
            <consortium name="The Broad Institute Genomics Platform"/>
            <consortium name="The Broad Institute Genome Sequencing Center for Infectious Disease"/>
            <person name="Wu L."/>
            <person name="Ma J."/>
        </authorList>
    </citation>
    <scope>NUCLEOTIDE SEQUENCE [LARGE SCALE GENOMIC DNA]</scope>
    <source>
        <strain evidence="2">KCTC 52127</strain>
    </source>
</reference>
<proteinExistence type="predicted"/>
<gene>
    <name evidence="1" type="ORF">ACFSRZ_08825</name>
</gene>
<comment type="caution">
    <text evidence="1">The sequence shown here is derived from an EMBL/GenBank/DDBJ whole genome shotgun (WGS) entry which is preliminary data.</text>
</comment>
<name>A0ABW5LS99_9FLAO</name>